<evidence type="ECO:0000313" key="3">
    <source>
        <dbReference type="Proteomes" id="UP001273166"/>
    </source>
</evidence>
<dbReference type="GeneID" id="87884105"/>
<dbReference type="PANTHER" id="PTHR37540">
    <property type="entry name" value="TRANSCRIPTION FACTOR (ACR-2), PUTATIVE-RELATED-RELATED"/>
    <property type="match status" value="1"/>
</dbReference>
<feature type="compositionally biased region" description="Basic residues" evidence="1">
    <location>
        <begin position="25"/>
        <end position="36"/>
    </location>
</feature>
<proteinExistence type="predicted"/>
<feature type="compositionally biased region" description="Polar residues" evidence="1">
    <location>
        <begin position="37"/>
        <end position="55"/>
    </location>
</feature>
<gene>
    <name evidence="2" type="ORF">B0T15DRAFT_404983</name>
</gene>
<comment type="caution">
    <text evidence="2">The sequence shown here is derived from an EMBL/GenBank/DDBJ whole genome shotgun (WGS) entry which is preliminary data.</text>
</comment>
<accession>A0AAJ0GL10</accession>
<dbReference type="AlphaFoldDB" id="A0AAJ0GL10"/>
<sequence length="232" mass="25959">MRFHFVDTKHTDDAVVRRQIRSHVAKGRNAGKKLNRPSRTNYQRGTGSSTESVQGDGSARLPILTLVPLSFLPTHWKKVQKPGSEGLALIQRAILFISGLRSFPVLDAALDYREELGYLWVQPMFLDEAYFHGAMALFIAGLDSPTDEEKVTAQARHICWALRMVNARLSGPNAAAEENITVILTLGMYERYDGNYRHGLVHLDGLRRIVEMRGGVAELARTSPLLTVGMFR</sequence>
<reference evidence="2" key="2">
    <citation type="submission" date="2023-06" db="EMBL/GenBank/DDBJ databases">
        <authorList>
            <consortium name="Lawrence Berkeley National Laboratory"/>
            <person name="Mondo S.J."/>
            <person name="Hensen N."/>
            <person name="Bonometti L."/>
            <person name="Westerberg I."/>
            <person name="Brannstrom I.O."/>
            <person name="Guillou S."/>
            <person name="Cros-Aarteil S."/>
            <person name="Calhoun S."/>
            <person name="Haridas S."/>
            <person name="Kuo A."/>
            <person name="Pangilinan J."/>
            <person name="Riley R."/>
            <person name="Labutti K."/>
            <person name="Andreopoulos B."/>
            <person name="Lipzen A."/>
            <person name="Chen C."/>
            <person name="Yanf M."/>
            <person name="Daum C."/>
            <person name="Ng V."/>
            <person name="Clum A."/>
            <person name="Steindorff A."/>
            <person name="Ohm R."/>
            <person name="Martin F."/>
            <person name="Silar P."/>
            <person name="Natvig D."/>
            <person name="Lalanne C."/>
            <person name="Gautier V."/>
            <person name="Ament-Velasquez S.L."/>
            <person name="Kruys A."/>
            <person name="Hutchinson M.I."/>
            <person name="Powell A.J."/>
            <person name="Barry K."/>
            <person name="Miller A.N."/>
            <person name="Grigoriev I.V."/>
            <person name="Debuchy R."/>
            <person name="Gladieux P."/>
            <person name="Thoren M.H."/>
            <person name="Johannesson H."/>
        </authorList>
    </citation>
    <scope>NUCLEOTIDE SEQUENCE</scope>
    <source>
        <strain evidence="2">CBS 333.67</strain>
    </source>
</reference>
<name>A0AAJ0GL10_9PEZI</name>
<dbReference type="PANTHER" id="PTHR37540:SF9">
    <property type="entry name" value="ZN(2)-C6 FUNGAL-TYPE DOMAIN-CONTAINING PROTEIN"/>
    <property type="match status" value="1"/>
</dbReference>
<dbReference type="RefSeq" id="XP_062717661.1">
    <property type="nucleotide sequence ID" value="XM_062865276.1"/>
</dbReference>
<dbReference type="EMBL" id="JAUDZG010000008">
    <property type="protein sequence ID" value="KAK3301881.1"/>
    <property type="molecule type" value="Genomic_DNA"/>
</dbReference>
<protein>
    <recommendedName>
        <fullName evidence="4">Transcription factor domain-containing protein</fullName>
    </recommendedName>
</protein>
<keyword evidence="3" id="KW-1185">Reference proteome</keyword>
<feature type="region of interest" description="Disordered" evidence="1">
    <location>
        <begin position="25"/>
        <end position="56"/>
    </location>
</feature>
<dbReference type="Proteomes" id="UP001273166">
    <property type="component" value="Unassembled WGS sequence"/>
</dbReference>
<evidence type="ECO:0000313" key="2">
    <source>
        <dbReference type="EMBL" id="KAK3301881.1"/>
    </source>
</evidence>
<organism evidence="2 3">
    <name type="scientific">Chaetomium strumarium</name>
    <dbReference type="NCBI Taxonomy" id="1170767"/>
    <lineage>
        <taxon>Eukaryota</taxon>
        <taxon>Fungi</taxon>
        <taxon>Dikarya</taxon>
        <taxon>Ascomycota</taxon>
        <taxon>Pezizomycotina</taxon>
        <taxon>Sordariomycetes</taxon>
        <taxon>Sordariomycetidae</taxon>
        <taxon>Sordariales</taxon>
        <taxon>Chaetomiaceae</taxon>
        <taxon>Chaetomium</taxon>
    </lineage>
</organism>
<reference evidence="2" key="1">
    <citation type="journal article" date="2023" name="Mol. Phylogenet. Evol.">
        <title>Genome-scale phylogeny and comparative genomics of the fungal order Sordariales.</title>
        <authorList>
            <person name="Hensen N."/>
            <person name="Bonometti L."/>
            <person name="Westerberg I."/>
            <person name="Brannstrom I.O."/>
            <person name="Guillou S."/>
            <person name="Cros-Aarteil S."/>
            <person name="Calhoun S."/>
            <person name="Haridas S."/>
            <person name="Kuo A."/>
            <person name="Mondo S."/>
            <person name="Pangilinan J."/>
            <person name="Riley R."/>
            <person name="LaButti K."/>
            <person name="Andreopoulos B."/>
            <person name="Lipzen A."/>
            <person name="Chen C."/>
            <person name="Yan M."/>
            <person name="Daum C."/>
            <person name="Ng V."/>
            <person name="Clum A."/>
            <person name="Steindorff A."/>
            <person name="Ohm R.A."/>
            <person name="Martin F."/>
            <person name="Silar P."/>
            <person name="Natvig D.O."/>
            <person name="Lalanne C."/>
            <person name="Gautier V."/>
            <person name="Ament-Velasquez S.L."/>
            <person name="Kruys A."/>
            <person name="Hutchinson M.I."/>
            <person name="Powell A.J."/>
            <person name="Barry K."/>
            <person name="Miller A.N."/>
            <person name="Grigoriev I.V."/>
            <person name="Debuchy R."/>
            <person name="Gladieux P."/>
            <person name="Hiltunen Thoren M."/>
            <person name="Johannesson H."/>
        </authorList>
    </citation>
    <scope>NUCLEOTIDE SEQUENCE</scope>
    <source>
        <strain evidence="2">CBS 333.67</strain>
    </source>
</reference>
<evidence type="ECO:0008006" key="4">
    <source>
        <dbReference type="Google" id="ProtNLM"/>
    </source>
</evidence>
<evidence type="ECO:0000256" key="1">
    <source>
        <dbReference type="SAM" id="MobiDB-lite"/>
    </source>
</evidence>